<evidence type="ECO:0000313" key="2">
    <source>
        <dbReference type="EMBL" id="KAG7409524.1"/>
    </source>
</evidence>
<protein>
    <submittedName>
        <fullName evidence="2">Uncharacterized protein</fullName>
    </submittedName>
</protein>
<feature type="region of interest" description="Disordered" evidence="1">
    <location>
        <begin position="405"/>
        <end position="451"/>
    </location>
</feature>
<name>A0A8J5NUE7_FUSOX</name>
<comment type="caution">
    <text evidence="2">The sequence shown here is derived from an EMBL/GenBank/DDBJ whole genome shotgun (WGS) entry which is preliminary data.</text>
</comment>
<feature type="compositionally biased region" description="Basic and acidic residues" evidence="1">
    <location>
        <begin position="108"/>
        <end position="129"/>
    </location>
</feature>
<sequence>MATSLPQEGAWPAEPREHATQLGKYLKDTLLYIERAKDQPVPYDLAKTMAMGALSLVNKINNIPDVSTVHDALRMARTEAKIAAESTMQALDEIKMELKQAANTSQRTLEKIRESHEKQDETKAAAKESTDIGRTVMRLVREAKDTEQHNRSGTLRTYAYVAAGNGLATSMHNPLNQLKAPPSQVLREIIVNVRNPLTVASLRAMNPRSLKAHVDRAIEQSGNEHIEKIKTASTNQLKSGDLSIKTATTSDMEILRQFAEDWEHRLGIGASVRIPTYGVLVHGIRTSSMDVERFEDMRDNILQENRPFIPNAGIKYIGWLTRTFATKSASSVIIEFTKPQDANKIIDEGLIWQGEVFQCELKQEMAKVKAAYAARPRYHLVPQSSAAVNQANTMVGVQKEPTGRVVREGAPSLLPGCTQQDRQGRSRSPTKRGQKRVNPESNTVPTNRVGDEITVNIGSQRPHRIITPTRRALEALDANLMRPHGTYQADSMDVDNRQ</sequence>
<accession>A0A8J5NUE7</accession>
<proteinExistence type="predicted"/>
<gene>
    <name evidence="2" type="ORF">Forpe1208_v010765</name>
</gene>
<feature type="region of interest" description="Disordered" evidence="1">
    <location>
        <begin position="105"/>
        <end position="129"/>
    </location>
</feature>
<evidence type="ECO:0000313" key="3">
    <source>
        <dbReference type="Proteomes" id="UP000694050"/>
    </source>
</evidence>
<reference evidence="2" key="1">
    <citation type="submission" date="2021-04" db="EMBL/GenBank/DDBJ databases">
        <title>First draft genome resource for Brassicaceae pathogens Fusarium oxysporum f. sp. raphani and Fusarium oxysporum f. sp. rapae.</title>
        <authorList>
            <person name="Asai S."/>
        </authorList>
    </citation>
    <scope>NUCLEOTIDE SEQUENCE</scope>
    <source>
        <strain evidence="2">Tf1208</strain>
    </source>
</reference>
<dbReference type="EMBL" id="JAELUQ010000008">
    <property type="protein sequence ID" value="KAG7409524.1"/>
    <property type="molecule type" value="Genomic_DNA"/>
</dbReference>
<evidence type="ECO:0000256" key="1">
    <source>
        <dbReference type="SAM" id="MobiDB-lite"/>
    </source>
</evidence>
<dbReference type="Proteomes" id="UP000694050">
    <property type="component" value="Unassembled WGS sequence"/>
</dbReference>
<organism evidence="2 3">
    <name type="scientific">Fusarium oxysporum f. sp. rapae</name>
    <dbReference type="NCBI Taxonomy" id="485398"/>
    <lineage>
        <taxon>Eukaryota</taxon>
        <taxon>Fungi</taxon>
        <taxon>Dikarya</taxon>
        <taxon>Ascomycota</taxon>
        <taxon>Pezizomycotina</taxon>
        <taxon>Sordariomycetes</taxon>
        <taxon>Hypocreomycetidae</taxon>
        <taxon>Hypocreales</taxon>
        <taxon>Nectriaceae</taxon>
        <taxon>Fusarium</taxon>
        <taxon>Fusarium oxysporum species complex</taxon>
    </lineage>
</organism>
<dbReference type="AlphaFoldDB" id="A0A8J5NUE7"/>